<dbReference type="GO" id="GO:0097176">
    <property type="term" value="P:epoxide metabolic process"/>
    <property type="evidence" value="ECO:0007669"/>
    <property type="project" value="TreeGrafter"/>
</dbReference>
<evidence type="ECO:0000256" key="3">
    <source>
        <dbReference type="ARBA" id="ARBA00022801"/>
    </source>
</evidence>
<evidence type="ECO:0000259" key="5">
    <source>
        <dbReference type="Pfam" id="PF06441"/>
    </source>
</evidence>
<dbReference type="PIRSF" id="PIRSF001112">
    <property type="entry name" value="Epoxide_hydrolase"/>
    <property type="match status" value="1"/>
</dbReference>
<comment type="similarity">
    <text evidence="1">Belongs to the peptidase S33 family.</text>
</comment>
<name>A0A7W3LRP7_ACTNM</name>
<organism evidence="6 7">
    <name type="scientific">Actinomadura namibiensis</name>
    <dbReference type="NCBI Taxonomy" id="182080"/>
    <lineage>
        <taxon>Bacteria</taxon>
        <taxon>Bacillati</taxon>
        <taxon>Actinomycetota</taxon>
        <taxon>Actinomycetes</taxon>
        <taxon>Streptosporangiales</taxon>
        <taxon>Thermomonosporaceae</taxon>
        <taxon>Actinomadura</taxon>
    </lineage>
</organism>
<accession>A0A7W3LRP7</accession>
<dbReference type="InterPro" id="IPR010497">
    <property type="entry name" value="Epoxide_hydro_N"/>
</dbReference>
<evidence type="ECO:0000256" key="4">
    <source>
        <dbReference type="PIRSR" id="PIRSR001112-1"/>
    </source>
</evidence>
<dbReference type="Pfam" id="PF06441">
    <property type="entry name" value="EHN"/>
    <property type="match status" value="1"/>
</dbReference>
<protein>
    <submittedName>
        <fullName evidence="6">Microsomal epoxide hydrolase</fullName>
        <ecNumber evidence="6">3.3.2.9</ecNumber>
    </submittedName>
</protein>
<keyword evidence="3 6" id="KW-0378">Hydrolase</keyword>
<dbReference type="RefSeq" id="WP_182845310.1">
    <property type="nucleotide sequence ID" value="NZ_BAAALP010000033.1"/>
</dbReference>
<dbReference type="Proteomes" id="UP000572680">
    <property type="component" value="Unassembled WGS sequence"/>
</dbReference>
<dbReference type="PANTHER" id="PTHR21661">
    <property type="entry name" value="EPOXIDE HYDROLASE 1-RELATED"/>
    <property type="match status" value="1"/>
</dbReference>
<dbReference type="AlphaFoldDB" id="A0A7W3LRP7"/>
<dbReference type="GO" id="GO:0033961">
    <property type="term" value="F:cis-stilbene-oxide hydrolase activity"/>
    <property type="evidence" value="ECO:0007669"/>
    <property type="project" value="UniProtKB-EC"/>
</dbReference>
<evidence type="ECO:0000256" key="2">
    <source>
        <dbReference type="ARBA" id="ARBA00022797"/>
    </source>
</evidence>
<dbReference type="Gene3D" id="3.40.50.1820">
    <property type="entry name" value="alpha/beta hydrolase"/>
    <property type="match status" value="1"/>
</dbReference>
<dbReference type="InterPro" id="IPR000639">
    <property type="entry name" value="Epox_hydrolase-like"/>
</dbReference>
<evidence type="ECO:0000256" key="1">
    <source>
        <dbReference type="ARBA" id="ARBA00010088"/>
    </source>
</evidence>
<gene>
    <name evidence="6" type="ORF">HNR61_004708</name>
</gene>
<feature type="active site" description="Proton donor" evidence="4">
    <location>
        <position position="302"/>
    </location>
</feature>
<evidence type="ECO:0000313" key="7">
    <source>
        <dbReference type="Proteomes" id="UP000572680"/>
    </source>
</evidence>
<keyword evidence="7" id="KW-1185">Reference proteome</keyword>
<dbReference type="EMBL" id="JACJIA010000006">
    <property type="protein sequence ID" value="MBA8953058.1"/>
    <property type="molecule type" value="Genomic_DNA"/>
</dbReference>
<dbReference type="SUPFAM" id="SSF53474">
    <property type="entry name" value="alpha/beta-Hydrolases"/>
    <property type="match status" value="1"/>
</dbReference>
<evidence type="ECO:0000313" key="6">
    <source>
        <dbReference type="EMBL" id="MBA8953058.1"/>
    </source>
</evidence>
<reference evidence="6 7" key="1">
    <citation type="submission" date="2020-08" db="EMBL/GenBank/DDBJ databases">
        <title>Genomic Encyclopedia of Type Strains, Phase IV (KMG-IV): sequencing the most valuable type-strain genomes for metagenomic binning, comparative biology and taxonomic classification.</title>
        <authorList>
            <person name="Goeker M."/>
        </authorList>
    </citation>
    <scope>NUCLEOTIDE SEQUENCE [LARGE SCALE GENOMIC DNA]</scope>
    <source>
        <strain evidence="6 7">DSM 44197</strain>
    </source>
</reference>
<dbReference type="InterPro" id="IPR016292">
    <property type="entry name" value="Epoxide_hydrolase"/>
</dbReference>
<sequence>MRPFRIEIPSGAIDDLKQRLARTRWPDGYAAGWERGVPVDYLRELVRYWRDDYDWRQAEARLNDLPQFITEVDGAQIHFVHRRSPEPDAIPLLLTHGWPGSFVEFADVIGPLTDPRAHGLDPAVAFHVVAPSIPGFGFSQPLRPGWEAVRIARAWSELMERLGYRRYLAQGGDAGAVISLQLGRSDPGHVLGVHVNMLLTYPPQDPSSLAELDDGDRARLDLMARFNAELSGYMTLQMNRPQTLAYALTDSPVGQLAWIVERFKDWTDSTDAPEDAVDRDQMLTNVTLYWLTASGGSSAQLYYEGAEGMRMAASGIAPPPVTVPVGVAVFPRDIYLPVRRLAERDIKTIVHWTEFDRGGHFAAMERPADFVQDVRKFARTVRDADGR</sequence>
<dbReference type="InterPro" id="IPR029058">
    <property type="entry name" value="AB_hydrolase_fold"/>
</dbReference>
<proteinExistence type="inferred from homology"/>
<dbReference type="EC" id="3.3.2.9" evidence="6"/>
<dbReference type="PANTHER" id="PTHR21661:SF35">
    <property type="entry name" value="EPOXIDE HYDROLASE"/>
    <property type="match status" value="1"/>
</dbReference>
<keyword evidence="2" id="KW-0058">Aromatic hydrocarbons catabolism</keyword>
<feature type="domain" description="Epoxide hydrolase N-terminal" evidence="5">
    <location>
        <begin position="1"/>
        <end position="105"/>
    </location>
</feature>
<feature type="active site" description="Nucleophile" evidence="4">
    <location>
        <position position="173"/>
    </location>
</feature>
<feature type="active site" description="Proton acceptor" evidence="4">
    <location>
        <position position="360"/>
    </location>
</feature>
<comment type="caution">
    <text evidence="6">The sequence shown here is derived from an EMBL/GenBank/DDBJ whole genome shotgun (WGS) entry which is preliminary data.</text>
</comment>
<dbReference type="PRINTS" id="PR00412">
    <property type="entry name" value="EPOXHYDRLASE"/>
</dbReference>